<reference evidence="2 5" key="1">
    <citation type="submission" date="2016-04" db="EMBL/GenBank/DDBJ databases">
        <title>Genome analyses suggest a sexual origin of heterokaryosis in a supposedly ancient asexual fungus.</title>
        <authorList>
            <person name="Ropars J."/>
            <person name="Sedzielewska K."/>
            <person name="Noel J."/>
            <person name="Charron P."/>
            <person name="Farinelli L."/>
            <person name="Marton T."/>
            <person name="Kruger M."/>
            <person name="Pelin A."/>
            <person name="Brachmann A."/>
            <person name="Corradi N."/>
        </authorList>
    </citation>
    <scope>NUCLEOTIDE SEQUENCE [LARGE SCALE GENOMIC DNA]</scope>
    <source>
        <strain evidence="2 5">A5</strain>
    </source>
</reference>
<reference evidence="3 4" key="3">
    <citation type="submission" date="2017-10" db="EMBL/GenBank/DDBJ databases">
        <title>Extensive intraspecific genome diversity in a model arbuscular mycorrhizal fungus.</title>
        <authorList>
            <person name="Chen E.C.H."/>
            <person name="Morin E."/>
            <person name="Baudet D."/>
            <person name="Noel J."/>
            <person name="Ndikumana S."/>
            <person name="Charron P."/>
            <person name="St-Onge C."/>
            <person name="Giorgi J."/>
            <person name="Grigoriev I.V."/>
            <person name="Roux C."/>
            <person name="Martin F.M."/>
            <person name="Corradi N."/>
        </authorList>
    </citation>
    <scope>NUCLEOTIDE SEQUENCE [LARGE SCALE GENOMIC DNA]</scope>
    <source>
        <strain evidence="3 4">A1</strain>
    </source>
</reference>
<evidence type="ECO:0000313" key="3">
    <source>
        <dbReference type="EMBL" id="PKC55688.1"/>
    </source>
</evidence>
<evidence type="ECO:0000259" key="1">
    <source>
        <dbReference type="Pfam" id="PF05699"/>
    </source>
</evidence>
<dbReference type="InterPro" id="IPR008906">
    <property type="entry name" value="HATC_C_dom"/>
</dbReference>
<dbReference type="EMBL" id="LLXJ01001067">
    <property type="protein sequence ID" value="PKC04095.1"/>
    <property type="molecule type" value="Genomic_DNA"/>
</dbReference>
<dbReference type="EMBL" id="LLXH01002460">
    <property type="protein sequence ID" value="PKC55688.1"/>
    <property type="molecule type" value="Genomic_DNA"/>
</dbReference>
<evidence type="ECO:0000313" key="4">
    <source>
        <dbReference type="Proteomes" id="UP000232688"/>
    </source>
</evidence>
<sequence length="54" mass="6090">MSLKQFRNGVLGFWDFTSAYAPDLSAFSTKIYAICINTASVERLFSSMGFFHTN</sequence>
<name>A0A2I1FJX4_9GLOM</name>
<dbReference type="OrthoDB" id="2440742at2759"/>
<comment type="caution">
    <text evidence="2">The sequence shown here is derived from an EMBL/GenBank/DDBJ whole genome shotgun (WGS) entry which is preliminary data.</text>
</comment>
<dbReference type="VEuPathDB" id="FungiDB:RhiirFUN_001413"/>
<dbReference type="GO" id="GO:0046983">
    <property type="term" value="F:protein dimerization activity"/>
    <property type="evidence" value="ECO:0007669"/>
    <property type="project" value="InterPro"/>
</dbReference>
<protein>
    <recommendedName>
        <fullName evidence="1">HAT C-terminal dimerisation domain-containing protein</fullName>
    </recommendedName>
</protein>
<reference evidence="3 4" key="4">
    <citation type="submission" date="2017-10" db="EMBL/GenBank/DDBJ databases">
        <title>Genome analyses suggest a sexual origin of heterokaryosis in a supposedly ancient asexual fungus.</title>
        <authorList>
            <person name="Corradi N."/>
            <person name="Sedzielewska K."/>
            <person name="Noel J."/>
            <person name="Charron P."/>
            <person name="Farinelli L."/>
            <person name="Marton T."/>
            <person name="Kruger M."/>
            <person name="Pelin A."/>
            <person name="Brachmann A."/>
            <person name="Corradi N."/>
        </authorList>
    </citation>
    <scope>NUCLEOTIDE SEQUENCE [LARGE SCALE GENOMIC DNA]</scope>
    <source>
        <strain evidence="3 4">A1</strain>
    </source>
</reference>
<gene>
    <name evidence="3" type="ORF">RhiirA1_429454</name>
    <name evidence="2" type="ORF">RhiirA5_362672</name>
</gene>
<evidence type="ECO:0000313" key="2">
    <source>
        <dbReference type="EMBL" id="PKC04095.1"/>
    </source>
</evidence>
<feature type="domain" description="HAT C-terminal dimerisation" evidence="1">
    <location>
        <begin position="10"/>
        <end position="48"/>
    </location>
</feature>
<dbReference type="Pfam" id="PF05699">
    <property type="entry name" value="Dimer_Tnp_hAT"/>
    <property type="match status" value="1"/>
</dbReference>
<accession>A0A2I1FJX4</accession>
<dbReference type="Proteomes" id="UP000232688">
    <property type="component" value="Unassembled WGS sequence"/>
</dbReference>
<reference evidence="2 5" key="2">
    <citation type="submission" date="2017-09" db="EMBL/GenBank/DDBJ databases">
        <title>Extensive intraspecific genome diversity in a model arbuscular mycorrhizal fungus.</title>
        <authorList>
            <person name="Chen E.C."/>
            <person name="Morin E."/>
            <person name="Beaudet D."/>
            <person name="Noel J."/>
            <person name="Ndikumana S."/>
            <person name="Charron P."/>
            <person name="St-Onge C."/>
            <person name="Giorgi J."/>
            <person name="Grigoriev I.V."/>
            <person name="Roux C."/>
            <person name="Martin F.M."/>
            <person name="Corradi N."/>
        </authorList>
    </citation>
    <scope>NUCLEOTIDE SEQUENCE [LARGE SCALE GENOMIC DNA]</scope>
    <source>
        <strain evidence="2 5">A5</strain>
    </source>
</reference>
<dbReference type="AlphaFoldDB" id="A0A2I1FJX4"/>
<organism evidence="2 5">
    <name type="scientific">Rhizophagus irregularis</name>
    <dbReference type="NCBI Taxonomy" id="588596"/>
    <lineage>
        <taxon>Eukaryota</taxon>
        <taxon>Fungi</taxon>
        <taxon>Fungi incertae sedis</taxon>
        <taxon>Mucoromycota</taxon>
        <taxon>Glomeromycotina</taxon>
        <taxon>Glomeromycetes</taxon>
        <taxon>Glomerales</taxon>
        <taxon>Glomeraceae</taxon>
        <taxon>Rhizophagus</taxon>
    </lineage>
</organism>
<proteinExistence type="predicted"/>
<evidence type="ECO:0000313" key="5">
    <source>
        <dbReference type="Proteomes" id="UP000232722"/>
    </source>
</evidence>
<feature type="non-terminal residue" evidence="2">
    <location>
        <position position="54"/>
    </location>
</feature>
<dbReference type="Proteomes" id="UP000232722">
    <property type="component" value="Unassembled WGS sequence"/>
</dbReference>
<dbReference type="VEuPathDB" id="FungiDB:RhiirA1_429454"/>